<feature type="transmembrane region" description="Helical" evidence="2">
    <location>
        <begin position="29"/>
        <end position="50"/>
    </location>
</feature>
<evidence type="ECO:0000256" key="2">
    <source>
        <dbReference type="SAM" id="Phobius"/>
    </source>
</evidence>
<name>A0A1R1J7X2_9BURK</name>
<accession>A0A1R1J7X2</accession>
<organism evidence="3 4">
    <name type="scientific">Burkholderia ubonensis</name>
    <dbReference type="NCBI Taxonomy" id="101571"/>
    <lineage>
        <taxon>Bacteria</taxon>
        <taxon>Pseudomonadati</taxon>
        <taxon>Pseudomonadota</taxon>
        <taxon>Betaproteobacteria</taxon>
        <taxon>Burkholderiales</taxon>
        <taxon>Burkholderiaceae</taxon>
        <taxon>Burkholderia</taxon>
        <taxon>Burkholderia cepacia complex</taxon>
    </lineage>
</organism>
<comment type="caution">
    <text evidence="3">The sequence shown here is derived from an EMBL/GenBank/DDBJ whole genome shotgun (WGS) entry which is preliminary data.</text>
</comment>
<feature type="transmembrane region" description="Helical" evidence="2">
    <location>
        <begin position="188"/>
        <end position="213"/>
    </location>
</feature>
<protein>
    <submittedName>
        <fullName evidence="3">Uncharacterized protein</fullName>
    </submittedName>
</protein>
<feature type="transmembrane region" description="Helical" evidence="2">
    <location>
        <begin position="116"/>
        <end position="133"/>
    </location>
</feature>
<feature type="transmembrane region" description="Helical" evidence="2">
    <location>
        <begin position="56"/>
        <end position="79"/>
    </location>
</feature>
<feature type="region of interest" description="Disordered" evidence="1">
    <location>
        <begin position="337"/>
        <end position="356"/>
    </location>
</feature>
<gene>
    <name evidence="3" type="ORF">BW685_21370</name>
</gene>
<reference evidence="3 4" key="1">
    <citation type="submission" date="2017-01" db="EMBL/GenBank/DDBJ databases">
        <title>Phylogeographic, genomic and meropenem susceptibility analysis of Burkholderia ubonensis.</title>
        <authorList>
            <person name="Price E.P."/>
            <person name="Sarovich D.S."/>
            <person name="Webb J.R."/>
            <person name="Hall C.M."/>
            <person name="Sahl J.W."/>
            <person name="Kaestli M."/>
            <person name="Mayo M."/>
            <person name="Harrington G."/>
            <person name="Baker A.L."/>
            <person name="Sidak-Loftis L.C."/>
            <person name="Lummis M."/>
            <person name="Schupp J.M."/>
            <person name="Gillece J.D."/>
            <person name="Tuanyok A."/>
            <person name="Warner J."/>
            <person name="Busch J.D."/>
            <person name="Keim P."/>
            <person name="Currie B.J."/>
            <person name="Wagner D.M."/>
        </authorList>
    </citation>
    <scope>NUCLEOTIDE SEQUENCE [LARGE SCALE GENOMIC DNA]</scope>
    <source>
        <strain evidence="3 4">A21</strain>
    </source>
</reference>
<dbReference type="Proteomes" id="UP000187194">
    <property type="component" value="Unassembled WGS sequence"/>
</dbReference>
<proteinExistence type="predicted"/>
<feature type="transmembrane region" description="Helical" evidence="2">
    <location>
        <begin position="285"/>
        <end position="307"/>
    </location>
</feature>
<dbReference type="RefSeq" id="WP_076479634.1">
    <property type="nucleotide sequence ID" value="NZ_MTJZ01000031.1"/>
</dbReference>
<feature type="transmembrane region" description="Helical" evidence="2">
    <location>
        <begin position="91"/>
        <end position="110"/>
    </location>
</feature>
<dbReference type="EMBL" id="MTJZ01000031">
    <property type="protein sequence ID" value="OMG71394.1"/>
    <property type="molecule type" value="Genomic_DNA"/>
</dbReference>
<feature type="transmembrane region" description="Helical" evidence="2">
    <location>
        <begin position="145"/>
        <end position="168"/>
    </location>
</feature>
<keyword evidence="2" id="KW-0812">Transmembrane</keyword>
<evidence type="ECO:0000256" key="1">
    <source>
        <dbReference type="SAM" id="MobiDB-lite"/>
    </source>
</evidence>
<sequence>MRDKRTTSHGIDVDFGITKTAAQKDGNTLFMMFLEAFPLVPAFIFLMGVAAHRPSVAPYLVPLIGLDIAGLVLLLPILGNTENRKAMFAHVWQMASPWVWSLYALTGAAVAARMPVWFSAALLIAVAVAQLVSRQSAQARANTEGSIVFYVACAVAMLVVLNGPWPVFIDMAFDGWPHRAQSAWSMAAVIRFVLYAALSLPLMVFTLMAGTLAEIQKHRGDVKKAMTEWLNAHNITPTPQAQREAIEERRDEVEAAVDRDMAKLGYAPGFWSRFEKLANPLHTGYYLIAFLFTALLGGVAYLGVIAVKWPAMFLIVKYGLKKTPAAAVDPYADRRQGMTIRDRDESREQGMTIRKD</sequence>
<keyword evidence="2" id="KW-1133">Transmembrane helix</keyword>
<keyword evidence="2" id="KW-0472">Membrane</keyword>
<evidence type="ECO:0000313" key="3">
    <source>
        <dbReference type="EMBL" id="OMG71394.1"/>
    </source>
</evidence>
<evidence type="ECO:0000313" key="4">
    <source>
        <dbReference type="Proteomes" id="UP000187194"/>
    </source>
</evidence>
<dbReference type="AlphaFoldDB" id="A0A1R1J7X2"/>